<dbReference type="Pfam" id="PF10824">
    <property type="entry name" value="T7SS_ESX_EspC"/>
    <property type="match status" value="1"/>
</dbReference>
<dbReference type="InterPro" id="IPR022536">
    <property type="entry name" value="EspC"/>
</dbReference>
<reference evidence="2" key="1">
    <citation type="submission" date="2023-03" db="EMBL/GenBank/DDBJ databases">
        <title>Amycolatopsis taiwanensis NBRC 103393.</title>
        <authorList>
            <person name="Ichikawa N."/>
            <person name="Sato H."/>
            <person name="Tonouchi N."/>
        </authorList>
    </citation>
    <scope>NUCLEOTIDE SEQUENCE</scope>
    <source>
        <strain evidence="2">NBRC 103393</strain>
    </source>
</reference>
<feature type="region of interest" description="Disordered" evidence="1">
    <location>
        <begin position="84"/>
        <end position="114"/>
    </location>
</feature>
<feature type="compositionally biased region" description="Polar residues" evidence="1">
    <location>
        <begin position="90"/>
        <end position="114"/>
    </location>
</feature>
<gene>
    <name evidence="2" type="ORF">Atai01_33610</name>
</gene>
<accession>A0A9W6VGR8</accession>
<dbReference type="EMBL" id="BSTI01000006">
    <property type="protein sequence ID" value="GLY66742.1"/>
    <property type="molecule type" value="Genomic_DNA"/>
</dbReference>
<dbReference type="RefSeq" id="WP_043841547.1">
    <property type="nucleotide sequence ID" value="NZ_BSTI01000006.1"/>
</dbReference>
<evidence type="ECO:0000313" key="3">
    <source>
        <dbReference type="Proteomes" id="UP001165136"/>
    </source>
</evidence>
<evidence type="ECO:0000313" key="2">
    <source>
        <dbReference type="EMBL" id="GLY66742.1"/>
    </source>
</evidence>
<dbReference type="AlphaFoldDB" id="A0A9W6VGR8"/>
<dbReference type="GO" id="GO:0009306">
    <property type="term" value="P:protein secretion"/>
    <property type="evidence" value="ECO:0007669"/>
    <property type="project" value="InterPro"/>
</dbReference>
<evidence type="ECO:0000256" key="1">
    <source>
        <dbReference type="SAM" id="MobiDB-lite"/>
    </source>
</evidence>
<dbReference type="Proteomes" id="UP001165136">
    <property type="component" value="Unassembled WGS sequence"/>
</dbReference>
<keyword evidence="3" id="KW-1185">Reference proteome</keyword>
<sequence length="114" mass="12131">MTSFEVVPDELTTHAGRLDALTDRLSTTLSAANTVSMDTQAYGLLCAFLPPIVNPVEQKGMDAIRAASEGVSTTADNVRAAADAYRETEQSNTEPLNQQHDDLTSFSVPTIASS</sequence>
<evidence type="ECO:0008006" key="4">
    <source>
        <dbReference type="Google" id="ProtNLM"/>
    </source>
</evidence>
<protein>
    <recommendedName>
        <fullName evidence="4">ESX-1 secretion-associated protein</fullName>
    </recommendedName>
</protein>
<comment type="caution">
    <text evidence="2">The sequence shown here is derived from an EMBL/GenBank/DDBJ whole genome shotgun (WGS) entry which is preliminary data.</text>
</comment>
<organism evidence="2 3">
    <name type="scientific">Amycolatopsis taiwanensis</name>
    <dbReference type="NCBI Taxonomy" id="342230"/>
    <lineage>
        <taxon>Bacteria</taxon>
        <taxon>Bacillati</taxon>
        <taxon>Actinomycetota</taxon>
        <taxon>Actinomycetes</taxon>
        <taxon>Pseudonocardiales</taxon>
        <taxon>Pseudonocardiaceae</taxon>
        <taxon>Amycolatopsis</taxon>
    </lineage>
</organism>
<name>A0A9W6VGR8_9PSEU</name>
<proteinExistence type="predicted"/>